<comment type="caution">
    <text evidence="7">The sequence shown here is derived from an EMBL/GenBank/DDBJ whole genome shotgun (WGS) entry which is preliminary data.</text>
</comment>
<evidence type="ECO:0000256" key="3">
    <source>
        <dbReference type="ARBA" id="ARBA00022827"/>
    </source>
</evidence>
<reference evidence="7 8" key="1">
    <citation type="submission" date="2019-01" db="EMBL/GenBank/DDBJ databases">
        <authorList>
            <person name="Chen W.-M."/>
        </authorList>
    </citation>
    <scope>NUCLEOTIDE SEQUENCE [LARGE SCALE GENOMIC DNA]</scope>
    <source>
        <strain evidence="7 8">CCP-7</strain>
    </source>
</reference>
<dbReference type="SUPFAM" id="SSF51905">
    <property type="entry name" value="FAD/NAD(P)-binding domain"/>
    <property type="match status" value="1"/>
</dbReference>
<keyword evidence="5" id="KW-0520">NAD</keyword>
<dbReference type="InterPro" id="IPR045024">
    <property type="entry name" value="NDH-2"/>
</dbReference>
<keyword evidence="8" id="KW-1185">Reference proteome</keyword>
<evidence type="ECO:0000259" key="6">
    <source>
        <dbReference type="Pfam" id="PF07992"/>
    </source>
</evidence>
<dbReference type="Gene3D" id="3.50.50.100">
    <property type="match status" value="1"/>
</dbReference>
<proteinExistence type="inferred from homology"/>
<sequence length="403" mass="42345">MQKILIIGSGFAGVDAALSAARLRDLQGVSADALEIAVVSPAPILGMRPRLYEAKPETLSPSLTELFDAIEIRYVQGVVERIDTGARTVDYVDAEGTVGTLDYDRLVLAAGSRLFRPDLPGLSDYGFSVDSVEDAVALDKHLHALADKPDSIARNTIVVGGGGFTGLEVATEMPGRLREILGADVTPRIVIVERAAAIGPDIGDGPRPAILAALEELGIETKVGSGIASLDAGGATLSSGERIEAATVVWSAGMKANPITTQIPGERDNLGRLIVDRDLRVPGVAGVFATGDVAKAASDDEGNFAAMSCQHAKRMGAFAGNNAAAELLGVATEAYHQRPYVTCLDLGAAGALFTTGWDRQIQMTGEQAKKMKQEINQVWIYPPRPNKAEVFAYAVPANVVDLS</sequence>
<dbReference type="OrthoDB" id="9781621at2"/>
<dbReference type="RefSeq" id="WP_127744928.1">
    <property type="nucleotide sequence ID" value="NZ_SACN01000002.1"/>
</dbReference>
<evidence type="ECO:0000313" key="7">
    <source>
        <dbReference type="EMBL" id="RVT90913.1"/>
    </source>
</evidence>
<accession>A0A437M001</accession>
<evidence type="ECO:0000256" key="5">
    <source>
        <dbReference type="ARBA" id="ARBA00023027"/>
    </source>
</evidence>
<dbReference type="AlphaFoldDB" id="A0A437M001"/>
<keyword evidence="3" id="KW-0274">FAD</keyword>
<dbReference type="PRINTS" id="PR00469">
    <property type="entry name" value="PNDRDTASEII"/>
</dbReference>
<dbReference type="InterPro" id="IPR023753">
    <property type="entry name" value="FAD/NAD-binding_dom"/>
</dbReference>
<feature type="domain" description="FAD/NAD(P)-binding" evidence="6">
    <location>
        <begin position="3"/>
        <end position="316"/>
    </location>
</feature>
<dbReference type="PRINTS" id="PR00368">
    <property type="entry name" value="FADPNR"/>
</dbReference>
<comment type="similarity">
    <text evidence="1">Belongs to the NADH dehydrogenase family.</text>
</comment>
<keyword evidence="2" id="KW-0285">Flavoprotein</keyword>
<evidence type="ECO:0000256" key="2">
    <source>
        <dbReference type="ARBA" id="ARBA00022630"/>
    </source>
</evidence>
<dbReference type="PANTHER" id="PTHR43706">
    <property type="entry name" value="NADH DEHYDROGENASE"/>
    <property type="match status" value="1"/>
</dbReference>
<evidence type="ECO:0000256" key="1">
    <source>
        <dbReference type="ARBA" id="ARBA00005272"/>
    </source>
</evidence>
<dbReference type="Pfam" id="PF07992">
    <property type="entry name" value="Pyr_redox_2"/>
    <property type="match status" value="1"/>
</dbReference>
<evidence type="ECO:0000313" key="8">
    <source>
        <dbReference type="Proteomes" id="UP000282971"/>
    </source>
</evidence>
<dbReference type="GO" id="GO:0003954">
    <property type="term" value="F:NADH dehydrogenase activity"/>
    <property type="evidence" value="ECO:0007669"/>
    <property type="project" value="InterPro"/>
</dbReference>
<organism evidence="7 8">
    <name type="scientific">Sphingomonas crocodyli</name>
    <dbReference type="NCBI Taxonomy" id="1979270"/>
    <lineage>
        <taxon>Bacteria</taxon>
        <taxon>Pseudomonadati</taxon>
        <taxon>Pseudomonadota</taxon>
        <taxon>Alphaproteobacteria</taxon>
        <taxon>Sphingomonadales</taxon>
        <taxon>Sphingomonadaceae</taxon>
        <taxon>Sphingomonas</taxon>
    </lineage>
</organism>
<dbReference type="PANTHER" id="PTHR43706:SF45">
    <property type="entry name" value="NADH DEHYDROGENASE-LIKE PROTEIN RV1812C"/>
    <property type="match status" value="1"/>
</dbReference>
<dbReference type="InterPro" id="IPR036188">
    <property type="entry name" value="FAD/NAD-bd_sf"/>
</dbReference>
<dbReference type="EMBL" id="SACN01000002">
    <property type="protein sequence ID" value="RVT90913.1"/>
    <property type="molecule type" value="Genomic_DNA"/>
</dbReference>
<evidence type="ECO:0000256" key="4">
    <source>
        <dbReference type="ARBA" id="ARBA00023002"/>
    </source>
</evidence>
<keyword evidence="4" id="KW-0560">Oxidoreductase</keyword>
<name>A0A437M001_9SPHN</name>
<dbReference type="Proteomes" id="UP000282971">
    <property type="component" value="Unassembled WGS sequence"/>
</dbReference>
<protein>
    <submittedName>
        <fullName evidence="7">NAD(P)/FAD-dependent oxidoreductase</fullName>
    </submittedName>
</protein>
<gene>
    <name evidence="7" type="ORF">EOD43_15345</name>
</gene>